<evidence type="ECO:0000313" key="1">
    <source>
        <dbReference type="EMBL" id="KAG2108943.1"/>
    </source>
</evidence>
<protein>
    <submittedName>
        <fullName evidence="1">Uncharacterized protein</fullName>
    </submittedName>
</protein>
<dbReference type="GeneID" id="64703704"/>
<accession>A0A9P7JUH6</accession>
<proteinExistence type="predicted"/>
<dbReference type="EMBL" id="JABBWM010000025">
    <property type="protein sequence ID" value="KAG2108943.1"/>
    <property type="molecule type" value="Genomic_DNA"/>
</dbReference>
<dbReference type="RefSeq" id="XP_041293186.1">
    <property type="nucleotide sequence ID" value="XM_041441445.1"/>
</dbReference>
<reference evidence="1" key="1">
    <citation type="journal article" date="2020" name="New Phytol.">
        <title>Comparative genomics reveals dynamic genome evolution in host specialist ectomycorrhizal fungi.</title>
        <authorList>
            <person name="Lofgren L.A."/>
            <person name="Nguyen N.H."/>
            <person name="Vilgalys R."/>
            <person name="Ruytinx J."/>
            <person name="Liao H.L."/>
            <person name="Branco S."/>
            <person name="Kuo A."/>
            <person name="LaButti K."/>
            <person name="Lipzen A."/>
            <person name="Andreopoulos W."/>
            <person name="Pangilinan J."/>
            <person name="Riley R."/>
            <person name="Hundley H."/>
            <person name="Na H."/>
            <person name="Barry K."/>
            <person name="Grigoriev I.V."/>
            <person name="Stajich J.E."/>
            <person name="Kennedy P.G."/>
        </authorList>
    </citation>
    <scope>NUCLEOTIDE SEQUENCE</scope>
    <source>
        <strain evidence="1">FC423</strain>
    </source>
</reference>
<sequence length="113" mass="12939">MTFIIQSLDDLEILGLSPEPYSSQQRKRPKAHSDLLMKKFLRAELSEYEYESGEDTLDKTTKEWVVEMAIVGCLAWLWKYERNVVDFVLDAFPSGMNLKMNPPGVPESVVLIA</sequence>
<dbReference type="AlphaFoldDB" id="A0A9P7JUH6"/>
<organism evidence="1 2">
    <name type="scientific">Suillus discolor</name>
    <dbReference type="NCBI Taxonomy" id="1912936"/>
    <lineage>
        <taxon>Eukaryota</taxon>
        <taxon>Fungi</taxon>
        <taxon>Dikarya</taxon>
        <taxon>Basidiomycota</taxon>
        <taxon>Agaricomycotina</taxon>
        <taxon>Agaricomycetes</taxon>
        <taxon>Agaricomycetidae</taxon>
        <taxon>Boletales</taxon>
        <taxon>Suillineae</taxon>
        <taxon>Suillaceae</taxon>
        <taxon>Suillus</taxon>
    </lineage>
</organism>
<comment type="caution">
    <text evidence="1">The sequence shown here is derived from an EMBL/GenBank/DDBJ whole genome shotgun (WGS) entry which is preliminary data.</text>
</comment>
<name>A0A9P7JUH6_9AGAM</name>
<keyword evidence="2" id="KW-1185">Reference proteome</keyword>
<evidence type="ECO:0000313" key="2">
    <source>
        <dbReference type="Proteomes" id="UP000823399"/>
    </source>
</evidence>
<dbReference type="Proteomes" id="UP000823399">
    <property type="component" value="Unassembled WGS sequence"/>
</dbReference>
<dbReference type="OrthoDB" id="2675415at2759"/>
<gene>
    <name evidence="1" type="ORF">F5147DRAFT_773273</name>
</gene>